<feature type="transmembrane region" description="Helical" evidence="8">
    <location>
        <begin position="157"/>
        <end position="178"/>
    </location>
</feature>
<evidence type="ECO:0000256" key="3">
    <source>
        <dbReference type="ARBA" id="ARBA00022519"/>
    </source>
</evidence>
<feature type="transmembrane region" description="Helical" evidence="8">
    <location>
        <begin position="209"/>
        <end position="232"/>
    </location>
</feature>
<dbReference type="Proteomes" id="UP001204851">
    <property type="component" value="Unassembled WGS sequence"/>
</dbReference>
<keyword evidence="6 8" id="KW-0472">Membrane</keyword>
<dbReference type="Pfam" id="PF06808">
    <property type="entry name" value="DctM"/>
    <property type="match status" value="1"/>
</dbReference>
<keyword evidence="7" id="KW-0813">Transport</keyword>
<comment type="subcellular location">
    <subcellularLocation>
        <location evidence="1 7">Cell inner membrane</location>
        <topology evidence="1 7">Multi-pass membrane protein</topology>
    </subcellularLocation>
</comment>
<dbReference type="InterPro" id="IPR010656">
    <property type="entry name" value="DctM"/>
</dbReference>
<comment type="function">
    <text evidence="7">Part of the tripartite ATP-independent periplasmic (TRAP) transport system.</text>
</comment>
<feature type="transmembrane region" description="Helical" evidence="8">
    <location>
        <begin position="354"/>
        <end position="387"/>
    </location>
</feature>
<keyword evidence="11" id="KW-1185">Reference proteome</keyword>
<comment type="caution">
    <text evidence="10">The sequence shown here is derived from an EMBL/GenBank/DDBJ whole genome shotgun (WGS) entry which is preliminary data.</text>
</comment>
<keyword evidence="5 8" id="KW-1133">Transmembrane helix</keyword>
<feature type="transmembrane region" description="Helical" evidence="8">
    <location>
        <begin position="15"/>
        <end position="36"/>
    </location>
</feature>
<evidence type="ECO:0000256" key="5">
    <source>
        <dbReference type="ARBA" id="ARBA00022989"/>
    </source>
</evidence>
<evidence type="ECO:0000313" key="10">
    <source>
        <dbReference type="EMBL" id="MCO5975847.1"/>
    </source>
</evidence>
<keyword evidence="3 7" id="KW-0997">Cell inner membrane</keyword>
<feature type="transmembrane region" description="Helical" evidence="8">
    <location>
        <begin position="43"/>
        <end position="61"/>
    </location>
</feature>
<dbReference type="RefSeq" id="WP_252768279.1">
    <property type="nucleotide sequence ID" value="NZ_JAMXMC010000002.1"/>
</dbReference>
<evidence type="ECO:0000256" key="1">
    <source>
        <dbReference type="ARBA" id="ARBA00004429"/>
    </source>
</evidence>
<dbReference type="PANTHER" id="PTHR33362:SF7">
    <property type="entry name" value="SLL1103 PROTEIN"/>
    <property type="match status" value="1"/>
</dbReference>
<evidence type="ECO:0000259" key="9">
    <source>
        <dbReference type="Pfam" id="PF06808"/>
    </source>
</evidence>
<evidence type="ECO:0000256" key="4">
    <source>
        <dbReference type="ARBA" id="ARBA00022692"/>
    </source>
</evidence>
<accession>A0ABT1BJQ6</accession>
<feature type="transmembrane region" description="Helical" evidence="8">
    <location>
        <begin position="399"/>
        <end position="420"/>
    </location>
</feature>
<feature type="transmembrane region" description="Helical" evidence="8">
    <location>
        <begin position="310"/>
        <end position="334"/>
    </location>
</feature>
<dbReference type="PANTHER" id="PTHR33362">
    <property type="entry name" value="SIALIC ACID TRAP TRANSPORTER PERMEASE PROTEIN SIAT-RELATED"/>
    <property type="match status" value="1"/>
</dbReference>
<reference evidence="10 11" key="1">
    <citation type="submission" date="2022-06" db="EMBL/GenBank/DDBJ databases">
        <title>Ideonella sp. NS12-5 Genome sequencing and assembly.</title>
        <authorList>
            <person name="Jung Y."/>
        </authorList>
    </citation>
    <scope>NUCLEOTIDE SEQUENCE [LARGE SCALE GENOMIC DNA]</scope>
    <source>
        <strain evidence="10 11">NS12-5</strain>
    </source>
</reference>
<evidence type="ECO:0000313" key="11">
    <source>
        <dbReference type="Proteomes" id="UP001204851"/>
    </source>
</evidence>
<keyword evidence="2" id="KW-1003">Cell membrane</keyword>
<protein>
    <submittedName>
        <fullName evidence="10">TRAP transporter large permease subunit</fullName>
    </submittedName>
</protein>
<sequence>MLSGVSAMGTVQGGLWMLLALGLLVMGTGLPVWALLLGVSSAAAAFGWALGVLDVGVLAALPARLTGLLESDLLQALPLYVFVGVLLQRVALADALYAGASRGLARWGAGPAGGVLGVGLLVAPMNGSVASSSSLLARLVWPTLARTPLRRPERATALIAVAATLGVVLPPSLVLLLLGDALMRAHTEALQLHPERAWTGGHVLNTQDLLHAAAVPAVLVLLGWLAVAVWQWRGAGVGEPAAAASPPQPKSRRALAALSALIILALLAGVFTGHLLAVEAAATGGVLLAAGTALTRALDRAGWRRVLDDTLALSGALIALLVGATTFSLVFRLWGTDAWLSQAAVGATGDPRAVALLMLVGVGLCAWVLDAFEMIFVVIPLLAPALIDRLGDAQQAGVLLLLVLQASFLWPPMGYAVMLARLQGPSIGTWALWRALAPYLAVQALCIVLVFCWPASVHGLDAAPAGQVPGASSGASAPLSEDDIEARMRAMSSGGPP</sequence>
<dbReference type="InterPro" id="IPR004681">
    <property type="entry name" value="TRAP_DctM"/>
</dbReference>
<feature type="transmembrane region" description="Helical" evidence="8">
    <location>
        <begin position="253"/>
        <end position="274"/>
    </location>
</feature>
<feature type="transmembrane region" description="Helical" evidence="8">
    <location>
        <begin position="432"/>
        <end position="453"/>
    </location>
</feature>
<evidence type="ECO:0000256" key="7">
    <source>
        <dbReference type="RuleBase" id="RU369079"/>
    </source>
</evidence>
<evidence type="ECO:0000256" key="8">
    <source>
        <dbReference type="SAM" id="Phobius"/>
    </source>
</evidence>
<dbReference type="EMBL" id="JAMXMC010000002">
    <property type="protein sequence ID" value="MCO5975847.1"/>
    <property type="molecule type" value="Genomic_DNA"/>
</dbReference>
<feature type="domain" description="TRAP C4-dicarboxylate transport system permease DctM subunit" evidence="9">
    <location>
        <begin position="23"/>
        <end position="454"/>
    </location>
</feature>
<proteinExistence type="predicted"/>
<evidence type="ECO:0000256" key="6">
    <source>
        <dbReference type="ARBA" id="ARBA00023136"/>
    </source>
</evidence>
<feature type="transmembrane region" description="Helical" evidence="8">
    <location>
        <begin position="280"/>
        <end position="298"/>
    </location>
</feature>
<gene>
    <name evidence="10" type="ORF">M0L44_03785</name>
</gene>
<keyword evidence="4 8" id="KW-0812">Transmembrane</keyword>
<organism evidence="10 11">
    <name type="scientific">Ideonella oryzae</name>
    <dbReference type="NCBI Taxonomy" id="2937441"/>
    <lineage>
        <taxon>Bacteria</taxon>
        <taxon>Pseudomonadati</taxon>
        <taxon>Pseudomonadota</taxon>
        <taxon>Betaproteobacteria</taxon>
        <taxon>Burkholderiales</taxon>
        <taxon>Sphaerotilaceae</taxon>
        <taxon>Ideonella</taxon>
    </lineage>
</organism>
<evidence type="ECO:0000256" key="2">
    <source>
        <dbReference type="ARBA" id="ARBA00022475"/>
    </source>
</evidence>
<name>A0ABT1BJQ6_9BURK</name>